<dbReference type="KEGG" id="egl:EGR_01951"/>
<dbReference type="GeneID" id="36337666"/>
<dbReference type="Proteomes" id="UP000019149">
    <property type="component" value="Unassembled WGS sequence"/>
</dbReference>
<dbReference type="RefSeq" id="XP_024354343.1">
    <property type="nucleotide sequence ID" value="XM_024491200.1"/>
</dbReference>
<sequence length="483" mass="56270">MIGQKSGTFRAFQKSVEHDDKLSASFHEINGLCKMQGREGHSINLSFKCSSAPYKCTTEMFMTNPFINSHRNNFHPCNDLKLILLQNNALYCFYNPIPVVSFRILDTTWNCAAIIYYYFTTGQFLTEFAFSPRASFLPDNNPKLLCPFMMTKCVFRHSCSHLKWYQIHFRLPTSNLKSHFDWRNVSPHYYGLQICATSKSFSSTHFKMRLNNNKITCLAIKAHKRIVEGTKGDLLFVVATSPKFSFYPLIFSRKSGEPKMRSATARQNTTVSGTYYLRGARVFSEVGVFVVEVSLNSDPLQRNVVGNFCTFLRMLNGEVFKRSRWHNWKTLIICLTLRFEKKSTICVLDNPWVEEGNHFPFLISTGKMVQKDSLSRMIFPVSRKTRKTKKVVLDNYKFCRNQTKNEKKCAYPKDIPKDNIFQKKVEFLIHSSLIILAKDLTEFQSNEKLNENFEHKIKPEIEEMSLNYLFKDSYLQDFTLLRL</sequence>
<reference evidence="1 2" key="1">
    <citation type="journal article" date="2013" name="Nat. Genet.">
        <title>The genome of the hydatid tapeworm Echinococcus granulosus.</title>
        <authorList>
            <person name="Zheng H."/>
            <person name="Zhang W."/>
            <person name="Zhang L."/>
            <person name="Zhang Z."/>
            <person name="Li J."/>
            <person name="Lu G."/>
            <person name="Zhu Y."/>
            <person name="Wang Y."/>
            <person name="Huang Y."/>
            <person name="Liu J."/>
            <person name="Kang H."/>
            <person name="Chen J."/>
            <person name="Wang L."/>
            <person name="Chen A."/>
            <person name="Yu S."/>
            <person name="Gao Z."/>
            <person name="Jin L."/>
            <person name="Gu W."/>
            <person name="Wang Z."/>
            <person name="Zhao L."/>
            <person name="Shi B."/>
            <person name="Wen H."/>
            <person name="Lin R."/>
            <person name="Jones M.K."/>
            <person name="Brejova B."/>
            <person name="Vinar T."/>
            <person name="Zhao G."/>
            <person name="McManus D.P."/>
            <person name="Chen Z."/>
            <person name="Zhou Y."/>
            <person name="Wang S."/>
        </authorList>
    </citation>
    <scope>NUCLEOTIDE SEQUENCE [LARGE SCALE GENOMIC DNA]</scope>
</reference>
<dbReference type="AlphaFoldDB" id="W6UX84"/>
<accession>W6UX84</accession>
<comment type="caution">
    <text evidence="1">The sequence shown here is derived from an EMBL/GenBank/DDBJ whole genome shotgun (WGS) entry which is preliminary data.</text>
</comment>
<evidence type="ECO:0000313" key="1">
    <source>
        <dbReference type="EMBL" id="EUB63147.1"/>
    </source>
</evidence>
<protein>
    <submittedName>
        <fullName evidence="1">Uncharacterized protein</fullName>
    </submittedName>
</protein>
<dbReference type="EMBL" id="APAU02000008">
    <property type="protein sequence ID" value="EUB63147.1"/>
    <property type="molecule type" value="Genomic_DNA"/>
</dbReference>
<name>W6UX84_ECHGR</name>
<evidence type="ECO:0000313" key="2">
    <source>
        <dbReference type="Proteomes" id="UP000019149"/>
    </source>
</evidence>
<gene>
    <name evidence="1" type="ORF">EGR_01951</name>
</gene>
<keyword evidence="2" id="KW-1185">Reference proteome</keyword>
<proteinExistence type="predicted"/>
<dbReference type="CTD" id="36337666"/>
<organism evidence="1 2">
    <name type="scientific">Echinococcus granulosus</name>
    <name type="common">Hydatid tapeworm</name>
    <dbReference type="NCBI Taxonomy" id="6210"/>
    <lineage>
        <taxon>Eukaryota</taxon>
        <taxon>Metazoa</taxon>
        <taxon>Spiralia</taxon>
        <taxon>Lophotrochozoa</taxon>
        <taxon>Platyhelminthes</taxon>
        <taxon>Cestoda</taxon>
        <taxon>Eucestoda</taxon>
        <taxon>Cyclophyllidea</taxon>
        <taxon>Taeniidae</taxon>
        <taxon>Echinococcus</taxon>
        <taxon>Echinococcus granulosus group</taxon>
    </lineage>
</organism>